<dbReference type="AlphaFoldDB" id="A0A2G9S2F0"/>
<organism evidence="20 21">
    <name type="scientific">Aquarana catesbeiana</name>
    <name type="common">American bullfrog</name>
    <name type="synonym">Rana catesbeiana</name>
    <dbReference type="NCBI Taxonomy" id="8400"/>
    <lineage>
        <taxon>Eukaryota</taxon>
        <taxon>Metazoa</taxon>
        <taxon>Chordata</taxon>
        <taxon>Craniata</taxon>
        <taxon>Vertebrata</taxon>
        <taxon>Euteleostomi</taxon>
        <taxon>Amphibia</taxon>
        <taxon>Batrachia</taxon>
        <taxon>Anura</taxon>
        <taxon>Neobatrachia</taxon>
        <taxon>Ranoidea</taxon>
        <taxon>Ranidae</taxon>
        <taxon>Aquarana</taxon>
    </lineage>
</organism>
<dbReference type="Pfam" id="PF08282">
    <property type="entry name" value="Hydrolase_3"/>
    <property type="match status" value="1"/>
</dbReference>
<evidence type="ECO:0000256" key="10">
    <source>
        <dbReference type="ARBA" id="ARBA00022741"/>
    </source>
</evidence>
<dbReference type="InterPro" id="IPR023299">
    <property type="entry name" value="ATPase_P-typ_cyto_dom_N"/>
</dbReference>
<evidence type="ECO:0000313" key="20">
    <source>
        <dbReference type="EMBL" id="PIO33621.1"/>
    </source>
</evidence>
<dbReference type="PANTHER" id="PTHR42861">
    <property type="entry name" value="CALCIUM-TRANSPORTING ATPASE"/>
    <property type="match status" value="1"/>
</dbReference>
<keyword evidence="13" id="KW-0460">Magnesium</keyword>
<dbReference type="FunFam" id="3.40.50.1000:FF:000005">
    <property type="entry name" value="Calcium-transporting ATPase 1"/>
    <property type="match status" value="1"/>
</dbReference>
<dbReference type="Gene3D" id="3.40.1110.10">
    <property type="entry name" value="Calcium-transporting ATPase, cytoplasmic domain N"/>
    <property type="match status" value="1"/>
</dbReference>
<keyword evidence="16" id="KW-1133">Transmembrane helix</keyword>
<evidence type="ECO:0000256" key="2">
    <source>
        <dbReference type="ARBA" id="ARBA00004326"/>
    </source>
</evidence>
<dbReference type="InterPro" id="IPR023214">
    <property type="entry name" value="HAD_sf"/>
</dbReference>
<dbReference type="Gene3D" id="3.40.50.1000">
    <property type="entry name" value="HAD superfamily/HAD-like"/>
    <property type="match status" value="1"/>
</dbReference>
<evidence type="ECO:0000256" key="6">
    <source>
        <dbReference type="ARBA" id="ARBA00022448"/>
    </source>
</evidence>
<keyword evidence="12" id="KW-0067">ATP-binding</keyword>
<protein>
    <recommendedName>
        <fullName evidence="5">P-type Ca(2+) transporter</fullName>
        <ecNumber evidence="5">7.2.2.10</ecNumber>
    </recommendedName>
</protein>
<evidence type="ECO:0000256" key="1">
    <source>
        <dbReference type="ARBA" id="ARBA00001946"/>
    </source>
</evidence>
<evidence type="ECO:0000256" key="13">
    <source>
        <dbReference type="ARBA" id="ARBA00022842"/>
    </source>
</evidence>
<dbReference type="FunFam" id="3.40.1110.10:FF:000003">
    <property type="entry name" value="Calcium-transporting ATPase"/>
    <property type="match status" value="1"/>
</dbReference>
<dbReference type="PRINTS" id="PR00120">
    <property type="entry name" value="HATPASE"/>
</dbReference>
<dbReference type="PRINTS" id="PR00119">
    <property type="entry name" value="CATATPASE"/>
</dbReference>
<gene>
    <name evidence="20" type="ORF">AB205_0110680</name>
</gene>
<evidence type="ECO:0000256" key="7">
    <source>
        <dbReference type="ARBA" id="ARBA00022553"/>
    </source>
</evidence>
<evidence type="ECO:0000256" key="18">
    <source>
        <dbReference type="ARBA" id="ARBA00023136"/>
    </source>
</evidence>
<feature type="domain" description="Cation-transporting P-type ATPase C-terminal" evidence="19">
    <location>
        <begin position="317"/>
        <end position="491"/>
    </location>
</feature>
<evidence type="ECO:0000256" key="14">
    <source>
        <dbReference type="ARBA" id="ARBA00022951"/>
    </source>
</evidence>
<comment type="subcellular location">
    <subcellularLocation>
        <location evidence="3">Endoplasmic reticulum membrane</location>
        <topology evidence="3">Multi-pass membrane protein</topology>
    </subcellularLocation>
    <subcellularLocation>
        <location evidence="2">Sarcoplasmic reticulum membrane</location>
        <topology evidence="2">Multi-pass membrane protein</topology>
    </subcellularLocation>
</comment>
<dbReference type="SUPFAM" id="SSF81660">
    <property type="entry name" value="Metal cation-transporting ATPase, ATP-binding domain N"/>
    <property type="match status" value="1"/>
</dbReference>
<keyword evidence="7" id="KW-0597">Phosphoprotein</keyword>
<keyword evidence="9" id="KW-0812">Transmembrane</keyword>
<dbReference type="OrthoDB" id="3352408at2759"/>
<evidence type="ECO:0000256" key="3">
    <source>
        <dbReference type="ARBA" id="ARBA00004477"/>
    </source>
</evidence>
<keyword evidence="17" id="KW-0406">Ion transport</keyword>
<dbReference type="GO" id="GO:0033017">
    <property type="term" value="C:sarcoplasmic reticulum membrane"/>
    <property type="evidence" value="ECO:0007669"/>
    <property type="project" value="UniProtKB-SubCell"/>
</dbReference>
<accession>A0A2G9S2F0</accession>
<evidence type="ECO:0000256" key="5">
    <source>
        <dbReference type="ARBA" id="ARBA00012790"/>
    </source>
</evidence>
<dbReference type="InterPro" id="IPR006068">
    <property type="entry name" value="ATPase_P-typ_cation-transptr_C"/>
</dbReference>
<dbReference type="SUPFAM" id="SSF56784">
    <property type="entry name" value="HAD-like"/>
    <property type="match status" value="1"/>
</dbReference>
<evidence type="ECO:0000256" key="15">
    <source>
        <dbReference type="ARBA" id="ARBA00022967"/>
    </source>
</evidence>
<dbReference type="InterPro" id="IPR023298">
    <property type="entry name" value="ATPase_P-typ_TM_dom_sf"/>
</dbReference>
<dbReference type="EC" id="7.2.2.10" evidence="5"/>
<comment type="cofactor">
    <cofactor evidence="1">
        <name>Mg(2+)</name>
        <dbReference type="ChEBI" id="CHEBI:18420"/>
    </cofactor>
</comment>
<keyword evidence="6" id="KW-0813">Transport</keyword>
<keyword evidence="15" id="KW-1278">Translocase</keyword>
<dbReference type="InterPro" id="IPR036412">
    <property type="entry name" value="HAD-like_sf"/>
</dbReference>
<evidence type="ECO:0000256" key="9">
    <source>
        <dbReference type="ARBA" id="ARBA00022692"/>
    </source>
</evidence>
<evidence type="ECO:0000256" key="17">
    <source>
        <dbReference type="ARBA" id="ARBA00023065"/>
    </source>
</evidence>
<comment type="similarity">
    <text evidence="4">Belongs to the cation transport ATPase (P-type) (TC 3.A.3) family. Type IIA subfamily.</text>
</comment>
<dbReference type="Gene3D" id="1.20.1110.10">
    <property type="entry name" value="Calcium-transporting ATPase, transmembrane domain"/>
    <property type="match status" value="2"/>
</dbReference>
<evidence type="ECO:0000256" key="8">
    <source>
        <dbReference type="ARBA" id="ARBA00022568"/>
    </source>
</evidence>
<evidence type="ECO:0000259" key="19">
    <source>
        <dbReference type="Pfam" id="PF00689"/>
    </source>
</evidence>
<dbReference type="GO" id="GO:0016887">
    <property type="term" value="F:ATP hydrolysis activity"/>
    <property type="evidence" value="ECO:0007669"/>
    <property type="project" value="InterPro"/>
</dbReference>
<dbReference type="FunFam" id="1.20.1110.10:FF:000065">
    <property type="entry name" value="Sarcoplasmic/endoplasmic reticulum calcium ATPase 1"/>
    <property type="match status" value="1"/>
</dbReference>
<reference evidence="21" key="1">
    <citation type="journal article" date="2017" name="Nat. Commun.">
        <title>The North American bullfrog draft genome provides insight into hormonal regulation of long noncoding RNA.</title>
        <authorList>
            <person name="Hammond S.A."/>
            <person name="Warren R.L."/>
            <person name="Vandervalk B.P."/>
            <person name="Kucuk E."/>
            <person name="Khan H."/>
            <person name="Gibb E.A."/>
            <person name="Pandoh P."/>
            <person name="Kirk H."/>
            <person name="Zhao Y."/>
            <person name="Jones M."/>
            <person name="Mungall A.J."/>
            <person name="Coope R."/>
            <person name="Pleasance S."/>
            <person name="Moore R.A."/>
            <person name="Holt R.A."/>
            <person name="Round J.M."/>
            <person name="Ohora S."/>
            <person name="Walle B.V."/>
            <person name="Veldhoen N."/>
            <person name="Helbing C.C."/>
            <person name="Birol I."/>
        </authorList>
    </citation>
    <scope>NUCLEOTIDE SEQUENCE [LARGE SCALE GENOMIC DNA]</scope>
</reference>
<dbReference type="Pfam" id="PF00689">
    <property type="entry name" value="Cation_ATPase_C"/>
    <property type="match status" value="1"/>
</dbReference>
<dbReference type="InterPro" id="IPR001757">
    <property type="entry name" value="P_typ_ATPase"/>
</dbReference>
<keyword evidence="10" id="KW-0547">Nucleotide-binding</keyword>
<evidence type="ECO:0000313" key="21">
    <source>
        <dbReference type="Proteomes" id="UP000228934"/>
    </source>
</evidence>
<dbReference type="NCBIfam" id="TIGR01494">
    <property type="entry name" value="ATPase_P-type"/>
    <property type="match status" value="1"/>
</dbReference>
<keyword evidence="11" id="KW-0106">Calcium</keyword>
<evidence type="ECO:0000256" key="4">
    <source>
        <dbReference type="ARBA" id="ARBA00005675"/>
    </source>
</evidence>
<keyword evidence="21" id="KW-1185">Reference proteome</keyword>
<keyword evidence="14" id="KW-0703">Sarcoplasmic reticulum</keyword>
<dbReference type="EMBL" id="KV927307">
    <property type="protein sequence ID" value="PIO33621.1"/>
    <property type="molecule type" value="Genomic_DNA"/>
</dbReference>
<dbReference type="GO" id="GO:0005388">
    <property type="term" value="F:P-type calcium transporter activity"/>
    <property type="evidence" value="ECO:0007669"/>
    <property type="project" value="UniProtKB-EC"/>
</dbReference>
<dbReference type="Pfam" id="PF13246">
    <property type="entry name" value="Cation_ATPase"/>
    <property type="match status" value="1"/>
</dbReference>
<dbReference type="GO" id="GO:0005524">
    <property type="term" value="F:ATP binding"/>
    <property type="evidence" value="ECO:0007669"/>
    <property type="project" value="UniProtKB-KW"/>
</dbReference>
<evidence type="ECO:0000256" key="12">
    <source>
        <dbReference type="ARBA" id="ARBA00022840"/>
    </source>
</evidence>
<proteinExistence type="inferred from homology"/>
<dbReference type="Proteomes" id="UP000228934">
    <property type="component" value="Unassembled WGS sequence"/>
</dbReference>
<feature type="non-terminal residue" evidence="20">
    <location>
        <position position="1"/>
    </location>
</feature>
<name>A0A2G9S2F0_AQUCT</name>
<keyword evidence="18" id="KW-0472">Membrane</keyword>
<evidence type="ECO:0000256" key="16">
    <source>
        <dbReference type="ARBA" id="ARBA00022989"/>
    </source>
</evidence>
<evidence type="ECO:0000256" key="11">
    <source>
        <dbReference type="ARBA" id="ARBA00022837"/>
    </source>
</evidence>
<dbReference type="SUPFAM" id="SSF81665">
    <property type="entry name" value="Calcium ATPase, transmembrane domain M"/>
    <property type="match status" value="1"/>
</dbReference>
<sequence>VIKQLMKKEFTLEFSRDRKSMSVYCTPNKPSRTNINKMFVKGAPEGLIDRCTHIRVGSTKVQLTPGIKQKITSVIREWGSGRDTLRCLALATHDNPPRKEDMNLEESSNFINYEYFCALVESNFLLSFFFHLQTNLTFVGCVGMLDPPRTEVAASVKMCRQAGIRVIMITGDNKGTAIAICRRVGIFREDEDVSQKAFTGREFDELSPAAQRDACMNARCFARVEPSHKSKIVEFLQSFDEITAMTGDGVNDAPALKKAEIGIAMGSGTAVAKTASEMVLADDNFSTIVAAVEEGRAIYNNMKQFIRYLISSNVGEVVWYASAEAAVLLAQFAWVYFSWLTFPETLSFLYSPCSLSVALWIAIVSANSGSFSFQSHFLQCKEDNPEYENVQCEIFESPYPMTMALSVLVTIEMCNALNSLSENQSLLRMPPWENVWLLGSICLSMSLHFLILYVEPLPLIFQITPLNLTQWLMVLKFSLPVILLDETLKFIARNYLEPGKECEKPDAKPCTFSACTEGISWPFVFITLPLVTWLYSTDTNITEMFWS</sequence>
<keyword evidence="8" id="KW-0109">Calcium transport</keyword>